<feature type="compositionally biased region" description="Basic and acidic residues" evidence="1">
    <location>
        <begin position="623"/>
        <end position="639"/>
    </location>
</feature>
<sequence>MSKAVTKKIAQIIDKTEEDQKNSPEEKYDTAESVWKKIHSLAPFVKKPIPKHEKTGQILRIGSKNETTEETARQLAEWIQGKQVLLSHTSTPKSQNCRAIVSTVRYLSRRIEVSVTCDTPLPIWEDTDVWLLPVHHDEPNTSFASLESEEEEKKKNKKPEMEQRELFASINGWKYLDGVFRRMRRKYGSKWKNVYLTELRMTPVEKGKTELLEFVKDHVALRLSNDIDEDGDVYVEVARKTICAEESTISLRLTGFRRSDVDIPLCKTSTYYLRIDADDDEMESLSSEGSILAGYSLEQNVDELCERLGELSITDACIKTWLAAPHNIPFIRLVVTSSQLKKLQHFKKLHGHHVLLRYFDNDSVMVMAVISKVMREELILTLKGFPTGGKSIFFSKTQKFRIEIDHEYERRCDKMQGSNAFLESIRRRLFSDTDIRLLNSYLKLDANGHRRKFASFGCKNTAFRMIPFGTKVLLSKCWEMTGILAKKAEFVFAVRVEDTKNRDPSQLTFEIKFSKPLVRNSPDFQLTKAFYYIDFDFTESILADPCYTLYDARCFHATYPNTARKSVPIHESLKFHVMEYHQRPQKGHIERSALQPLIEKPEKPEPAVPAEHSCPSSPESGFIDEKKTPTPEVSDSRIDPKKHRQMGSVYIARRLGHENGKPLLQLRVGFDQSGHKQKMKPWNIGSHLLLTEGNEKIKIRGEIQDTNGENVVYLVDRRVSDLDFLNNWNSKNHLLCFQES</sequence>
<evidence type="ECO:0000313" key="3">
    <source>
        <dbReference type="Proteomes" id="UP000005237"/>
    </source>
</evidence>
<evidence type="ECO:0000313" key="2">
    <source>
        <dbReference type="EnsemblMetazoa" id="CJA01291.1"/>
    </source>
</evidence>
<organism evidence="2 3">
    <name type="scientific">Caenorhabditis japonica</name>
    <dbReference type="NCBI Taxonomy" id="281687"/>
    <lineage>
        <taxon>Eukaryota</taxon>
        <taxon>Metazoa</taxon>
        <taxon>Ecdysozoa</taxon>
        <taxon>Nematoda</taxon>
        <taxon>Chromadorea</taxon>
        <taxon>Rhabditida</taxon>
        <taxon>Rhabditina</taxon>
        <taxon>Rhabditomorpha</taxon>
        <taxon>Rhabditoidea</taxon>
        <taxon>Rhabditidae</taxon>
        <taxon>Peloderinae</taxon>
        <taxon>Caenorhabditis</taxon>
    </lineage>
</organism>
<feature type="region of interest" description="Disordered" evidence="1">
    <location>
        <begin position="1"/>
        <end position="28"/>
    </location>
</feature>
<reference evidence="2" key="2">
    <citation type="submission" date="2022-06" db="UniProtKB">
        <authorList>
            <consortium name="EnsemblMetazoa"/>
        </authorList>
    </citation>
    <scope>IDENTIFICATION</scope>
    <source>
        <strain evidence="2">DF5081</strain>
    </source>
</reference>
<evidence type="ECO:0000256" key="1">
    <source>
        <dbReference type="SAM" id="MobiDB-lite"/>
    </source>
</evidence>
<feature type="compositionally biased region" description="Basic and acidic residues" evidence="1">
    <location>
        <begin position="151"/>
        <end position="161"/>
    </location>
</feature>
<feature type="region of interest" description="Disordered" evidence="1">
    <location>
        <begin position="141"/>
        <end position="161"/>
    </location>
</feature>
<dbReference type="AlphaFoldDB" id="A0A8R1HJT9"/>
<keyword evidence="3" id="KW-1185">Reference proteome</keyword>
<proteinExistence type="predicted"/>
<name>A0A8R1HJT9_CAEJA</name>
<protein>
    <submittedName>
        <fullName evidence="2">Uncharacterized protein</fullName>
    </submittedName>
</protein>
<accession>A0A8R1HJT9</accession>
<feature type="compositionally biased region" description="Basic and acidic residues" evidence="1">
    <location>
        <begin position="14"/>
        <end position="28"/>
    </location>
</feature>
<dbReference type="Proteomes" id="UP000005237">
    <property type="component" value="Unassembled WGS sequence"/>
</dbReference>
<reference evidence="3" key="1">
    <citation type="submission" date="2010-08" db="EMBL/GenBank/DDBJ databases">
        <authorList>
            <consortium name="Caenorhabditis japonica Sequencing Consortium"/>
            <person name="Wilson R.K."/>
        </authorList>
    </citation>
    <scope>NUCLEOTIDE SEQUENCE [LARGE SCALE GENOMIC DNA]</scope>
    <source>
        <strain evidence="3">DF5081</strain>
    </source>
</reference>
<dbReference type="EnsemblMetazoa" id="CJA01291.1">
    <property type="protein sequence ID" value="CJA01291.1"/>
    <property type="gene ID" value="WBGene00120495"/>
</dbReference>
<feature type="region of interest" description="Disordered" evidence="1">
    <location>
        <begin position="603"/>
        <end position="639"/>
    </location>
</feature>